<dbReference type="PANTHER" id="PTHR46403">
    <property type="entry name" value="TP53-REGULATED INHIBITOR OF APOPTOSIS 1"/>
    <property type="match status" value="1"/>
</dbReference>
<keyword evidence="2" id="KW-1015">Disulfide bond</keyword>
<feature type="region of interest" description="Disordered" evidence="4">
    <location>
        <begin position="1"/>
        <end position="21"/>
    </location>
</feature>
<feature type="compositionally biased region" description="Polar residues" evidence="4">
    <location>
        <begin position="1"/>
        <end position="12"/>
    </location>
</feature>
<reference evidence="5 6" key="1">
    <citation type="submission" date="2019-04" db="EMBL/GenBank/DDBJ databases">
        <title>Annotation for the trematode Fasciola gigantica.</title>
        <authorList>
            <person name="Choi Y.-J."/>
        </authorList>
    </citation>
    <scope>NUCLEOTIDE SEQUENCE [LARGE SCALE GENOMIC DNA]</scope>
    <source>
        <strain evidence="5">Uganda_cow_1</strain>
    </source>
</reference>
<dbReference type="Pfam" id="PF05254">
    <property type="entry name" value="UPF0203"/>
    <property type="match status" value="1"/>
</dbReference>
<dbReference type="InterPro" id="IPR007918">
    <property type="entry name" value="MDM35_apoptosis"/>
</dbReference>
<accession>A0A504YH30</accession>
<dbReference type="STRING" id="46835.A0A504YH30"/>
<dbReference type="AlphaFoldDB" id="A0A504YH30"/>
<dbReference type="GO" id="GO:0005829">
    <property type="term" value="C:cytosol"/>
    <property type="evidence" value="ECO:0007669"/>
    <property type="project" value="TreeGrafter"/>
</dbReference>
<comment type="similarity">
    <text evidence="1">Belongs to the TRIAP1/MDM35 family.</text>
</comment>
<evidence type="ECO:0000256" key="3">
    <source>
        <dbReference type="ARBA" id="ARBA00023706"/>
    </source>
</evidence>
<name>A0A504YH30_FASGI</name>
<comment type="catalytic activity">
    <reaction evidence="3">
        <text>a 1,2-diacyl-sn-glycero-3-phosphate(in) = a 1,2-diacyl-sn-glycero-3-phosphate(out)</text>
        <dbReference type="Rhea" id="RHEA:36435"/>
        <dbReference type="ChEBI" id="CHEBI:58608"/>
    </reaction>
</comment>
<dbReference type="PANTHER" id="PTHR46403:SF1">
    <property type="entry name" value="TP53-REGULATED INHIBITOR OF APOPTOSIS 1"/>
    <property type="match status" value="1"/>
</dbReference>
<evidence type="ECO:0000256" key="2">
    <source>
        <dbReference type="ARBA" id="ARBA00023157"/>
    </source>
</evidence>
<proteinExistence type="inferred from homology"/>
<sequence length="105" mass="11382">MSQPKSATTPSESAIAEDPNHEQLVRSKLGSLAPECDSVKSAYDACFQEFFPKFLRGSTADPCGPKLRAYQQCLRGTLESIGIDMTELDASRMNADGIAAVLNKR</sequence>
<dbReference type="GO" id="GO:1990050">
    <property type="term" value="F:phosphatidic acid transfer activity"/>
    <property type="evidence" value="ECO:0007669"/>
    <property type="project" value="TreeGrafter"/>
</dbReference>
<evidence type="ECO:0000313" key="6">
    <source>
        <dbReference type="Proteomes" id="UP000316759"/>
    </source>
</evidence>
<gene>
    <name evidence="5" type="ORF">FGIG_09350</name>
</gene>
<dbReference type="OrthoDB" id="19091at2759"/>
<dbReference type="Proteomes" id="UP000316759">
    <property type="component" value="Unassembled WGS sequence"/>
</dbReference>
<comment type="caution">
    <text evidence="5">The sequence shown here is derived from an EMBL/GenBank/DDBJ whole genome shotgun (WGS) entry which is preliminary data.</text>
</comment>
<dbReference type="EMBL" id="SUNJ01013529">
    <property type="protein sequence ID" value="TPP57220.1"/>
    <property type="molecule type" value="Genomic_DNA"/>
</dbReference>
<dbReference type="GO" id="GO:0005634">
    <property type="term" value="C:nucleus"/>
    <property type="evidence" value="ECO:0007669"/>
    <property type="project" value="TreeGrafter"/>
</dbReference>
<protein>
    <submittedName>
        <fullName evidence="5">Uncharacterized protein</fullName>
    </submittedName>
</protein>
<evidence type="ECO:0000313" key="5">
    <source>
        <dbReference type="EMBL" id="TPP57220.1"/>
    </source>
</evidence>
<evidence type="ECO:0000256" key="1">
    <source>
        <dbReference type="ARBA" id="ARBA00006196"/>
    </source>
</evidence>
<evidence type="ECO:0000256" key="4">
    <source>
        <dbReference type="SAM" id="MobiDB-lite"/>
    </source>
</evidence>
<keyword evidence="6" id="KW-1185">Reference proteome</keyword>
<dbReference type="GO" id="GO:0005758">
    <property type="term" value="C:mitochondrial intermembrane space"/>
    <property type="evidence" value="ECO:0007669"/>
    <property type="project" value="TreeGrafter"/>
</dbReference>
<dbReference type="GO" id="GO:0045332">
    <property type="term" value="P:phospholipid translocation"/>
    <property type="evidence" value="ECO:0007669"/>
    <property type="project" value="TreeGrafter"/>
</dbReference>
<organism evidence="5 6">
    <name type="scientific">Fasciola gigantica</name>
    <name type="common">Giant liver fluke</name>
    <dbReference type="NCBI Taxonomy" id="46835"/>
    <lineage>
        <taxon>Eukaryota</taxon>
        <taxon>Metazoa</taxon>
        <taxon>Spiralia</taxon>
        <taxon>Lophotrochozoa</taxon>
        <taxon>Platyhelminthes</taxon>
        <taxon>Trematoda</taxon>
        <taxon>Digenea</taxon>
        <taxon>Plagiorchiida</taxon>
        <taxon>Echinostomata</taxon>
        <taxon>Echinostomatoidea</taxon>
        <taxon>Fasciolidae</taxon>
        <taxon>Fasciola</taxon>
    </lineage>
</organism>